<accession>A0A0A9AHB0</accession>
<sequence>MITYGTQHSSHVCIDTLYVTGFHKHKNTSCFIL</sequence>
<name>A0A0A9AHB0_ARUDO</name>
<protein>
    <submittedName>
        <fullName evidence="1">Uncharacterized protein</fullName>
    </submittedName>
</protein>
<dbReference type="EMBL" id="GBRH01246846">
    <property type="protein sequence ID" value="JAD51049.1"/>
    <property type="molecule type" value="Transcribed_RNA"/>
</dbReference>
<organism evidence="1">
    <name type="scientific">Arundo donax</name>
    <name type="common">Giant reed</name>
    <name type="synonym">Donax arundinaceus</name>
    <dbReference type="NCBI Taxonomy" id="35708"/>
    <lineage>
        <taxon>Eukaryota</taxon>
        <taxon>Viridiplantae</taxon>
        <taxon>Streptophyta</taxon>
        <taxon>Embryophyta</taxon>
        <taxon>Tracheophyta</taxon>
        <taxon>Spermatophyta</taxon>
        <taxon>Magnoliopsida</taxon>
        <taxon>Liliopsida</taxon>
        <taxon>Poales</taxon>
        <taxon>Poaceae</taxon>
        <taxon>PACMAD clade</taxon>
        <taxon>Arundinoideae</taxon>
        <taxon>Arundineae</taxon>
        <taxon>Arundo</taxon>
    </lineage>
</organism>
<proteinExistence type="predicted"/>
<evidence type="ECO:0000313" key="1">
    <source>
        <dbReference type="EMBL" id="JAD51049.1"/>
    </source>
</evidence>
<reference evidence="1" key="2">
    <citation type="journal article" date="2015" name="Data Brief">
        <title>Shoot transcriptome of the giant reed, Arundo donax.</title>
        <authorList>
            <person name="Barrero R.A."/>
            <person name="Guerrero F.D."/>
            <person name="Moolhuijzen P."/>
            <person name="Goolsby J.A."/>
            <person name="Tidwell J."/>
            <person name="Bellgard S.E."/>
            <person name="Bellgard M.I."/>
        </authorList>
    </citation>
    <scope>NUCLEOTIDE SEQUENCE</scope>
    <source>
        <tissue evidence="1">Shoot tissue taken approximately 20 cm above the soil surface</tissue>
    </source>
</reference>
<reference evidence="1" key="1">
    <citation type="submission" date="2014-09" db="EMBL/GenBank/DDBJ databases">
        <authorList>
            <person name="Magalhaes I.L.F."/>
            <person name="Oliveira U."/>
            <person name="Santos F.R."/>
            <person name="Vidigal T.H.D.A."/>
            <person name="Brescovit A.D."/>
            <person name="Santos A.J."/>
        </authorList>
    </citation>
    <scope>NUCLEOTIDE SEQUENCE</scope>
    <source>
        <tissue evidence="1">Shoot tissue taken approximately 20 cm above the soil surface</tissue>
    </source>
</reference>
<dbReference type="AlphaFoldDB" id="A0A0A9AHB0"/>